<dbReference type="EMBL" id="LXTC01000002">
    <property type="protein sequence ID" value="OBA21885.1"/>
    <property type="molecule type" value="Genomic_DNA"/>
</dbReference>
<evidence type="ECO:0000313" key="4">
    <source>
        <dbReference type="EMBL" id="OBA21885.1"/>
    </source>
</evidence>
<dbReference type="InterPro" id="IPR000073">
    <property type="entry name" value="AB_hydrolase_1"/>
</dbReference>
<keyword evidence="2 4" id="KW-0378">Hydrolase</keyword>
<dbReference type="GO" id="GO:0005739">
    <property type="term" value="C:mitochondrion"/>
    <property type="evidence" value="ECO:0007669"/>
    <property type="project" value="EnsemblFungi"/>
</dbReference>
<evidence type="ECO:0000259" key="3">
    <source>
        <dbReference type="Pfam" id="PF00561"/>
    </source>
</evidence>
<dbReference type="GeneID" id="30031676"/>
<sequence>MYFNRLAGISSHVHRAVLRPRAWARSYQFSVNEGDYLGDALSLEIKTVPLEFDKHEPQNKPESSKSPLVFLHGIFGLRSNTRTVARQLANSMGRDVFCLDLRNFGDSPHFDRLDYPALAADVERFVDEQKFEHKPVLVGHSMGAKTAMAVALRRPDLPKMVVSVDNVPVATLAVQLLFPKYIRQLRHSLEVEKRTKMSDVDADLAQVEPTKEIRQFILKNVRSGLRTDVCRSKIPLETIANAVVKGNIANWPYDHHVAKWTKGPALFIRGTNSPYVPDEAIADIANYFPQFEVRDIEAGHWVISEKPAEFMDVLQEFVERKEDGEMELDSFLS</sequence>
<gene>
    <name evidence="4" type="ORF">METBIDRAFT_77432</name>
</gene>
<dbReference type="AlphaFoldDB" id="A0A1A0HD32"/>
<dbReference type="SUPFAM" id="SSF53474">
    <property type="entry name" value="alpha/beta-Hydrolases"/>
    <property type="match status" value="1"/>
</dbReference>
<dbReference type="PANTHER" id="PTHR46118">
    <property type="entry name" value="PROTEIN ABHD11"/>
    <property type="match status" value="1"/>
</dbReference>
<evidence type="ECO:0000256" key="2">
    <source>
        <dbReference type="ARBA" id="ARBA00022801"/>
    </source>
</evidence>
<protein>
    <submittedName>
        <fullName evidence="4">Alpha/beta-hydrolase</fullName>
    </submittedName>
</protein>
<dbReference type="GO" id="GO:0006629">
    <property type="term" value="P:lipid metabolic process"/>
    <property type="evidence" value="ECO:0007669"/>
    <property type="project" value="EnsemblFungi"/>
</dbReference>
<accession>A0A1A0HD32</accession>
<reference evidence="4 5" key="1">
    <citation type="submission" date="2016-05" db="EMBL/GenBank/DDBJ databases">
        <title>Comparative genomics of biotechnologically important yeasts.</title>
        <authorList>
            <consortium name="DOE Joint Genome Institute"/>
            <person name="Riley R."/>
            <person name="Haridas S."/>
            <person name="Wolfe K.H."/>
            <person name="Lopes M.R."/>
            <person name="Hittinger C.T."/>
            <person name="Goker M."/>
            <person name="Salamov A."/>
            <person name="Wisecaver J."/>
            <person name="Long T.M."/>
            <person name="Aerts A.L."/>
            <person name="Barry K."/>
            <person name="Choi C."/>
            <person name="Clum A."/>
            <person name="Coughlan A.Y."/>
            <person name="Deshpande S."/>
            <person name="Douglass A.P."/>
            <person name="Hanson S.J."/>
            <person name="Klenk H.-P."/>
            <person name="LaButti K."/>
            <person name="Lapidus A."/>
            <person name="Lindquist E."/>
            <person name="Lipzen A."/>
            <person name="Meier-kolthoff J.P."/>
            <person name="Ohm R.A."/>
            <person name="Otillar R.P."/>
            <person name="Pangilinan J."/>
            <person name="Peng Y."/>
            <person name="Rokas A."/>
            <person name="Rosa C.A."/>
            <person name="Scheuner C."/>
            <person name="Sibirny A.A."/>
            <person name="Slot J.C."/>
            <person name="Stielow J.B."/>
            <person name="Sun H."/>
            <person name="Kurtzman C.P."/>
            <person name="Blackwell M."/>
            <person name="Grigoriev I.V."/>
            <person name="Jeffries T.W."/>
        </authorList>
    </citation>
    <scope>NUCLEOTIDE SEQUENCE [LARGE SCALE GENOMIC DNA]</scope>
    <source>
        <strain evidence="4 5">NRRL YB-4993</strain>
    </source>
</reference>
<comment type="caution">
    <text evidence="4">The sequence shown here is derived from an EMBL/GenBank/DDBJ whole genome shotgun (WGS) entry which is preliminary data.</text>
</comment>
<feature type="domain" description="AB hydrolase-1" evidence="3">
    <location>
        <begin position="67"/>
        <end position="307"/>
    </location>
</feature>
<dbReference type="Pfam" id="PF00561">
    <property type="entry name" value="Abhydrolase_1"/>
    <property type="match status" value="1"/>
</dbReference>
<evidence type="ECO:0000313" key="5">
    <source>
        <dbReference type="Proteomes" id="UP000092555"/>
    </source>
</evidence>
<dbReference type="Proteomes" id="UP000092555">
    <property type="component" value="Unassembled WGS sequence"/>
</dbReference>
<evidence type="ECO:0000256" key="1">
    <source>
        <dbReference type="ARBA" id="ARBA00008645"/>
    </source>
</evidence>
<dbReference type="InterPro" id="IPR029058">
    <property type="entry name" value="AB_hydrolase_fold"/>
</dbReference>
<dbReference type="RefSeq" id="XP_018712381.1">
    <property type="nucleotide sequence ID" value="XM_018858700.1"/>
</dbReference>
<organism evidence="4 5">
    <name type="scientific">Metschnikowia bicuspidata var. bicuspidata NRRL YB-4993</name>
    <dbReference type="NCBI Taxonomy" id="869754"/>
    <lineage>
        <taxon>Eukaryota</taxon>
        <taxon>Fungi</taxon>
        <taxon>Dikarya</taxon>
        <taxon>Ascomycota</taxon>
        <taxon>Saccharomycotina</taxon>
        <taxon>Pichiomycetes</taxon>
        <taxon>Metschnikowiaceae</taxon>
        <taxon>Metschnikowia</taxon>
    </lineage>
</organism>
<name>A0A1A0HD32_9ASCO</name>
<proteinExistence type="inferred from homology"/>
<keyword evidence="5" id="KW-1185">Reference proteome</keyword>
<dbReference type="GO" id="GO:0004806">
    <property type="term" value="F:triacylglycerol lipase activity"/>
    <property type="evidence" value="ECO:0007669"/>
    <property type="project" value="EnsemblFungi"/>
</dbReference>
<comment type="similarity">
    <text evidence="1">Belongs to the AB hydrolase superfamily.</text>
</comment>
<dbReference type="Gene3D" id="3.40.50.1820">
    <property type="entry name" value="alpha/beta hydrolase"/>
    <property type="match status" value="1"/>
</dbReference>
<dbReference type="PANTHER" id="PTHR46118:SF4">
    <property type="entry name" value="PROTEIN ABHD11"/>
    <property type="match status" value="1"/>
</dbReference>
<dbReference type="OrthoDB" id="8119704at2759"/>
<dbReference type="STRING" id="869754.A0A1A0HD32"/>